<evidence type="ECO:0000259" key="1">
    <source>
        <dbReference type="Pfam" id="PF13193"/>
    </source>
</evidence>
<organism evidence="2 3">
    <name type="scientific">Ktedonobacter robiniae</name>
    <dbReference type="NCBI Taxonomy" id="2778365"/>
    <lineage>
        <taxon>Bacteria</taxon>
        <taxon>Bacillati</taxon>
        <taxon>Chloroflexota</taxon>
        <taxon>Ktedonobacteria</taxon>
        <taxon>Ktedonobacterales</taxon>
        <taxon>Ktedonobacteraceae</taxon>
        <taxon>Ktedonobacter</taxon>
    </lineage>
</organism>
<dbReference type="Gene3D" id="3.40.50.12780">
    <property type="entry name" value="N-terminal domain of ligase-like"/>
    <property type="match status" value="1"/>
</dbReference>
<dbReference type="Proteomes" id="UP000654345">
    <property type="component" value="Unassembled WGS sequence"/>
</dbReference>
<dbReference type="InterPro" id="IPR025110">
    <property type="entry name" value="AMP-bd_C"/>
</dbReference>
<dbReference type="InterPro" id="IPR045851">
    <property type="entry name" value="AMP-bd_C_sf"/>
</dbReference>
<proteinExistence type="predicted"/>
<evidence type="ECO:0000313" key="2">
    <source>
        <dbReference type="EMBL" id="GHO60135.1"/>
    </source>
</evidence>
<dbReference type="Gene3D" id="3.30.300.30">
    <property type="match status" value="1"/>
</dbReference>
<keyword evidence="3" id="KW-1185">Reference proteome</keyword>
<comment type="caution">
    <text evidence="2">The sequence shown here is derived from an EMBL/GenBank/DDBJ whole genome shotgun (WGS) entry which is preliminary data.</text>
</comment>
<dbReference type="PANTHER" id="PTHR45527:SF1">
    <property type="entry name" value="FATTY ACID SYNTHASE"/>
    <property type="match status" value="1"/>
</dbReference>
<accession>A0ABQ3V5F4</accession>
<dbReference type="SUPFAM" id="SSF56801">
    <property type="entry name" value="Acetyl-CoA synthetase-like"/>
    <property type="match status" value="1"/>
</dbReference>
<dbReference type="InterPro" id="IPR042099">
    <property type="entry name" value="ANL_N_sf"/>
</dbReference>
<dbReference type="EMBL" id="BNJG01000004">
    <property type="protein sequence ID" value="GHO60135.1"/>
    <property type="molecule type" value="Genomic_DNA"/>
</dbReference>
<gene>
    <name evidence="2" type="ORF">KSB_86100</name>
</gene>
<sequence length="159" mass="17505">MPGEEGELIVEGPTVMVGYWGQPALQEARYATGDIVCLQEDGNYSYLGRRDHMVKIRGHRIELGAIEVALEAHPAIQEVVVLVQGQDVAARLVAFLVVGEQGGLSLLEVKRHCAERLPRYMIVDDISLMEALPRTRNGKVDRLSLAQQLASSTSQGEKR</sequence>
<evidence type="ECO:0000313" key="3">
    <source>
        <dbReference type="Proteomes" id="UP000654345"/>
    </source>
</evidence>
<reference evidence="2 3" key="1">
    <citation type="journal article" date="2021" name="Int. J. Syst. Evol. Microbiol.">
        <title>Reticulibacter mediterranei gen. nov., sp. nov., within the new family Reticulibacteraceae fam. nov., and Ktedonospora formicarum gen. nov., sp. nov., Ktedonobacter robiniae sp. nov., Dictyobacter formicarum sp. nov. and Dictyobacter arantiisoli sp. nov., belonging to the class Ktedonobacteria.</title>
        <authorList>
            <person name="Yabe S."/>
            <person name="Zheng Y."/>
            <person name="Wang C.M."/>
            <person name="Sakai Y."/>
            <person name="Abe K."/>
            <person name="Yokota A."/>
            <person name="Donadio S."/>
            <person name="Cavaletti L."/>
            <person name="Monciardini P."/>
        </authorList>
    </citation>
    <scope>NUCLEOTIDE SEQUENCE [LARGE SCALE GENOMIC DNA]</scope>
    <source>
        <strain evidence="2 3">SOSP1-30</strain>
    </source>
</reference>
<protein>
    <recommendedName>
        <fullName evidence="1">AMP-binding enzyme C-terminal domain-containing protein</fullName>
    </recommendedName>
</protein>
<dbReference type="Pfam" id="PF13193">
    <property type="entry name" value="AMP-binding_C"/>
    <property type="match status" value="1"/>
</dbReference>
<feature type="domain" description="AMP-binding enzyme C-terminal" evidence="1">
    <location>
        <begin position="66"/>
        <end position="139"/>
    </location>
</feature>
<dbReference type="PANTHER" id="PTHR45527">
    <property type="entry name" value="NONRIBOSOMAL PEPTIDE SYNTHETASE"/>
    <property type="match status" value="1"/>
</dbReference>
<name>A0ABQ3V5F4_9CHLR</name>